<organism evidence="2 3">
    <name type="scientific">Morchella conica CCBAS932</name>
    <dbReference type="NCBI Taxonomy" id="1392247"/>
    <lineage>
        <taxon>Eukaryota</taxon>
        <taxon>Fungi</taxon>
        <taxon>Dikarya</taxon>
        <taxon>Ascomycota</taxon>
        <taxon>Pezizomycotina</taxon>
        <taxon>Pezizomycetes</taxon>
        <taxon>Pezizales</taxon>
        <taxon>Morchellaceae</taxon>
        <taxon>Morchella</taxon>
    </lineage>
</organism>
<feature type="compositionally biased region" description="Basic and acidic residues" evidence="1">
    <location>
        <begin position="38"/>
        <end position="53"/>
    </location>
</feature>
<name>A0A3N4KYZ9_9PEZI</name>
<dbReference type="Proteomes" id="UP000277580">
    <property type="component" value="Unassembled WGS sequence"/>
</dbReference>
<reference evidence="2 3" key="1">
    <citation type="journal article" date="2018" name="Nat. Ecol. Evol.">
        <title>Pezizomycetes genomes reveal the molecular basis of ectomycorrhizal truffle lifestyle.</title>
        <authorList>
            <person name="Murat C."/>
            <person name="Payen T."/>
            <person name="Noel B."/>
            <person name="Kuo A."/>
            <person name="Morin E."/>
            <person name="Chen J."/>
            <person name="Kohler A."/>
            <person name="Krizsan K."/>
            <person name="Balestrini R."/>
            <person name="Da Silva C."/>
            <person name="Montanini B."/>
            <person name="Hainaut M."/>
            <person name="Levati E."/>
            <person name="Barry K.W."/>
            <person name="Belfiori B."/>
            <person name="Cichocki N."/>
            <person name="Clum A."/>
            <person name="Dockter R.B."/>
            <person name="Fauchery L."/>
            <person name="Guy J."/>
            <person name="Iotti M."/>
            <person name="Le Tacon F."/>
            <person name="Lindquist E.A."/>
            <person name="Lipzen A."/>
            <person name="Malagnac F."/>
            <person name="Mello A."/>
            <person name="Molinier V."/>
            <person name="Miyauchi S."/>
            <person name="Poulain J."/>
            <person name="Riccioni C."/>
            <person name="Rubini A."/>
            <person name="Sitrit Y."/>
            <person name="Splivallo R."/>
            <person name="Traeger S."/>
            <person name="Wang M."/>
            <person name="Zifcakova L."/>
            <person name="Wipf D."/>
            <person name="Zambonelli A."/>
            <person name="Paolocci F."/>
            <person name="Nowrousian M."/>
            <person name="Ottonello S."/>
            <person name="Baldrian P."/>
            <person name="Spatafora J.W."/>
            <person name="Henrissat B."/>
            <person name="Nagy L.G."/>
            <person name="Aury J.M."/>
            <person name="Wincker P."/>
            <person name="Grigoriev I.V."/>
            <person name="Bonfante P."/>
            <person name="Martin F.M."/>
        </authorList>
    </citation>
    <scope>NUCLEOTIDE SEQUENCE [LARGE SCALE GENOMIC DNA]</scope>
    <source>
        <strain evidence="2 3">CCBAS932</strain>
    </source>
</reference>
<dbReference type="EMBL" id="ML119117">
    <property type="protein sequence ID" value="RPB14639.1"/>
    <property type="molecule type" value="Genomic_DNA"/>
</dbReference>
<evidence type="ECO:0000313" key="3">
    <source>
        <dbReference type="Proteomes" id="UP000277580"/>
    </source>
</evidence>
<proteinExistence type="predicted"/>
<dbReference type="AlphaFoldDB" id="A0A3N4KYZ9"/>
<sequence>MHITGSTLRGTSKRWHSIKLSYYHERPPKIRRKRSKAGNRELGDLGDDIRFGDLENELYDVTDNSDNERSASTAQNITPMAPNMAESEAGGGAMATPVPNTERDVSPASSEPAGTEGGEEEEEGGEEKGDKEEDDEDAIQSGADALLGVLA</sequence>
<keyword evidence="3" id="KW-1185">Reference proteome</keyword>
<evidence type="ECO:0000313" key="2">
    <source>
        <dbReference type="EMBL" id="RPB14639.1"/>
    </source>
</evidence>
<feature type="compositionally biased region" description="Acidic residues" evidence="1">
    <location>
        <begin position="54"/>
        <end position="65"/>
    </location>
</feature>
<evidence type="ECO:0000256" key="1">
    <source>
        <dbReference type="SAM" id="MobiDB-lite"/>
    </source>
</evidence>
<feature type="region of interest" description="Disordered" evidence="1">
    <location>
        <begin position="29"/>
        <end position="151"/>
    </location>
</feature>
<gene>
    <name evidence="2" type="ORF">P167DRAFT_604073</name>
</gene>
<dbReference type="InParanoid" id="A0A3N4KYZ9"/>
<accession>A0A3N4KYZ9</accession>
<protein>
    <submittedName>
        <fullName evidence="2">Uncharacterized protein</fullName>
    </submittedName>
</protein>